<reference evidence="2 3" key="1">
    <citation type="journal article" date="2013" name="Antonie Van Leeuwenhoek">
        <title>Echinimonas agarilytica gen. nov., sp. nov., a new gammaproteobacterium isolated from the sea urchin Strongylocentrotus intermedius.</title>
        <authorList>
            <person name="Nedashkovskaya O.I."/>
            <person name="Stenkova A.M."/>
            <person name="Zhukova N.V."/>
            <person name="Van Trappen S."/>
            <person name="Lee J.S."/>
            <person name="Kim S.B."/>
        </authorList>
    </citation>
    <scope>NUCLEOTIDE SEQUENCE [LARGE SCALE GENOMIC DNA]</scope>
    <source>
        <strain evidence="2 3">KMM 6351</strain>
    </source>
</reference>
<keyword evidence="1" id="KW-1133">Transmembrane helix</keyword>
<accession>A0AA41W624</accession>
<keyword evidence="1" id="KW-0472">Membrane</keyword>
<gene>
    <name evidence="2" type="ORF">NAF29_06595</name>
</gene>
<evidence type="ECO:0000313" key="2">
    <source>
        <dbReference type="EMBL" id="MCM2679337.1"/>
    </source>
</evidence>
<feature type="transmembrane region" description="Helical" evidence="1">
    <location>
        <begin position="6"/>
        <end position="33"/>
    </location>
</feature>
<organism evidence="2 3">
    <name type="scientific">Echinimonas agarilytica</name>
    <dbReference type="NCBI Taxonomy" id="1215918"/>
    <lineage>
        <taxon>Bacteria</taxon>
        <taxon>Pseudomonadati</taxon>
        <taxon>Pseudomonadota</taxon>
        <taxon>Gammaproteobacteria</taxon>
        <taxon>Alteromonadales</taxon>
        <taxon>Echinimonadaceae</taxon>
        <taxon>Echinimonas</taxon>
    </lineage>
</organism>
<keyword evidence="3" id="KW-1185">Reference proteome</keyword>
<dbReference type="AlphaFoldDB" id="A0AA41W624"/>
<feature type="transmembrane region" description="Helical" evidence="1">
    <location>
        <begin position="54"/>
        <end position="73"/>
    </location>
</feature>
<dbReference type="Proteomes" id="UP001165393">
    <property type="component" value="Unassembled WGS sequence"/>
</dbReference>
<name>A0AA41W624_9GAMM</name>
<evidence type="ECO:0000256" key="1">
    <source>
        <dbReference type="SAM" id="Phobius"/>
    </source>
</evidence>
<sequence length="105" mass="11866">MKKGLIIFAWISILGSVGDAFIALYGGFLVAFVPSVELNISVEQLIKNHIYPLYWVKQVAIYVLPSTVVVWLFELPALVYFPVRVVSSIFIGWWVLRIANKIPVT</sequence>
<dbReference type="RefSeq" id="WP_251260686.1">
    <property type="nucleotide sequence ID" value="NZ_JAMQGP010000002.1"/>
</dbReference>
<keyword evidence="1" id="KW-0812">Transmembrane</keyword>
<proteinExistence type="predicted"/>
<dbReference type="EMBL" id="JAMQGP010000002">
    <property type="protein sequence ID" value="MCM2679337.1"/>
    <property type="molecule type" value="Genomic_DNA"/>
</dbReference>
<evidence type="ECO:0000313" key="3">
    <source>
        <dbReference type="Proteomes" id="UP001165393"/>
    </source>
</evidence>
<comment type="caution">
    <text evidence="2">The sequence shown here is derived from an EMBL/GenBank/DDBJ whole genome shotgun (WGS) entry which is preliminary data.</text>
</comment>
<protein>
    <submittedName>
        <fullName evidence="2">Uncharacterized protein</fullName>
    </submittedName>
</protein>